<dbReference type="AlphaFoldDB" id="A0A0X3TEJ0"/>
<accession>A0A0X3TEJ0</accession>
<name>A0A0X3TEJ0_9RHOB</name>
<organism evidence="2 3">
    <name type="scientific">Ruegeria marisrubri</name>
    <dbReference type="NCBI Taxonomy" id="1685379"/>
    <lineage>
        <taxon>Bacteria</taxon>
        <taxon>Pseudomonadati</taxon>
        <taxon>Pseudomonadota</taxon>
        <taxon>Alphaproteobacteria</taxon>
        <taxon>Rhodobacterales</taxon>
        <taxon>Roseobacteraceae</taxon>
        <taxon>Ruegeria</taxon>
    </lineage>
</organism>
<feature type="domain" description="DUF6455" evidence="1">
    <location>
        <begin position="6"/>
        <end position="85"/>
    </location>
</feature>
<dbReference type="Proteomes" id="UP000053791">
    <property type="component" value="Unassembled WGS sequence"/>
</dbReference>
<sequence length="85" mass="9530">MLQISLGDIEKHFWLTRSVARCMGVSLSEAMAEGRLTEQGYAELVTRCRAADCHGQCELWLATQQAEAERAPEFCANADTLNRLR</sequence>
<proteinExistence type="predicted"/>
<dbReference type="InterPro" id="IPR045601">
    <property type="entry name" value="DUF6455"/>
</dbReference>
<comment type="caution">
    <text evidence="2">The sequence shown here is derived from an EMBL/GenBank/DDBJ whole genome shotgun (WGS) entry which is preliminary data.</text>
</comment>
<dbReference type="EMBL" id="LQBQ01000038">
    <property type="protein sequence ID" value="KUJ73481.1"/>
    <property type="molecule type" value="Genomic_DNA"/>
</dbReference>
<dbReference type="STRING" id="1685379.AVO45_14740"/>
<evidence type="ECO:0000259" key="1">
    <source>
        <dbReference type="Pfam" id="PF20056"/>
    </source>
</evidence>
<dbReference type="Pfam" id="PF20056">
    <property type="entry name" value="DUF6455"/>
    <property type="match status" value="1"/>
</dbReference>
<protein>
    <recommendedName>
        <fullName evidence="1">DUF6455 domain-containing protein</fullName>
    </recommendedName>
</protein>
<dbReference type="OrthoDB" id="7859249at2"/>
<keyword evidence="3" id="KW-1185">Reference proteome</keyword>
<evidence type="ECO:0000313" key="3">
    <source>
        <dbReference type="Proteomes" id="UP000053791"/>
    </source>
</evidence>
<gene>
    <name evidence="2" type="ORF">AVO45_14740</name>
</gene>
<reference evidence="2 3" key="1">
    <citation type="submission" date="2015-12" db="EMBL/GenBank/DDBJ databases">
        <authorList>
            <person name="Shamseldin A."/>
            <person name="Moawad H."/>
            <person name="Abd El-Rahim W.M."/>
            <person name="Sadowsky M.J."/>
        </authorList>
    </citation>
    <scope>NUCLEOTIDE SEQUENCE [LARGE SCALE GENOMIC DNA]</scope>
    <source>
        <strain evidence="2 3">ZGT118</strain>
    </source>
</reference>
<evidence type="ECO:0000313" key="2">
    <source>
        <dbReference type="EMBL" id="KUJ73481.1"/>
    </source>
</evidence>